<evidence type="ECO:0000313" key="2">
    <source>
        <dbReference type="Proteomes" id="UP000077786"/>
    </source>
</evidence>
<proteinExistence type="predicted"/>
<dbReference type="EMBL" id="LUTU01000008">
    <property type="protein sequence ID" value="OAJ67337.1"/>
    <property type="molecule type" value="Genomic_DNA"/>
</dbReference>
<reference evidence="1 2" key="1">
    <citation type="submission" date="2016-03" db="EMBL/GenBank/DDBJ databases">
        <title>Draft genome sequence of Gluconobacter cerinus strain CECT 9110.</title>
        <authorList>
            <person name="Sainz F."/>
            <person name="Mas A."/>
            <person name="Torija M.J."/>
        </authorList>
    </citation>
    <scope>NUCLEOTIDE SEQUENCE [LARGE SCALE GENOMIC DNA]</scope>
    <source>
        <strain evidence="1 2">CECT 9110</strain>
    </source>
</reference>
<dbReference type="SUPFAM" id="SSF53474">
    <property type="entry name" value="alpha/beta-Hydrolases"/>
    <property type="match status" value="1"/>
</dbReference>
<protein>
    <submittedName>
        <fullName evidence="1">Biotin synthase</fullName>
    </submittedName>
</protein>
<dbReference type="RefSeq" id="WP_064274649.1">
    <property type="nucleotide sequence ID" value="NZ_LUTU01000008.1"/>
</dbReference>
<evidence type="ECO:0000313" key="1">
    <source>
        <dbReference type="EMBL" id="OAJ67337.1"/>
    </source>
</evidence>
<name>A0A1B6VK34_9PROT</name>
<organism evidence="1 2">
    <name type="scientific">Gluconobacter cerinus</name>
    <dbReference type="NCBI Taxonomy" id="38307"/>
    <lineage>
        <taxon>Bacteria</taxon>
        <taxon>Pseudomonadati</taxon>
        <taxon>Pseudomonadota</taxon>
        <taxon>Alphaproteobacteria</taxon>
        <taxon>Acetobacterales</taxon>
        <taxon>Acetobacteraceae</taxon>
        <taxon>Gluconobacter</taxon>
    </lineage>
</organism>
<comment type="caution">
    <text evidence="1">The sequence shown here is derived from an EMBL/GenBank/DDBJ whole genome shotgun (WGS) entry which is preliminary data.</text>
</comment>
<gene>
    <name evidence="1" type="ORF">A0123_01936</name>
</gene>
<dbReference type="InterPro" id="IPR029058">
    <property type="entry name" value="AB_hydrolase_fold"/>
</dbReference>
<dbReference type="Gene3D" id="3.40.50.1820">
    <property type="entry name" value="alpha/beta hydrolase"/>
    <property type="match status" value="1"/>
</dbReference>
<accession>A0A1B6VK34</accession>
<sequence length="208" mass="23061">MTVSLYLVHGWGFDASFWDPMLQHLPSLKASVVDKGYFGCPYAAPRPEQPYLAIGHSAGTLDLLGQDLPGCLGLIMFNGFGRFSESNDFPEGVPLRVLERMKRQLQRSPKTVLNDFRQRCGTDKPIPSDPVTAVLDQGLEHLIQNDERNAATRWGNQLHWMTGLSDPFPPAQAGFSVPGEKVEGGHLLPLEQPELCADFVLRQVKQHG</sequence>
<dbReference type="Proteomes" id="UP000077786">
    <property type="component" value="Unassembled WGS sequence"/>
</dbReference>
<dbReference type="OrthoDB" id="7165362at2"/>
<dbReference type="PATRIC" id="fig|38307.3.peg.1994"/>
<dbReference type="AlphaFoldDB" id="A0A1B6VK34"/>